<dbReference type="KEGG" id="dcm:NIES806_45380"/>
<evidence type="ECO:0000313" key="8">
    <source>
        <dbReference type="Proteomes" id="UP000218702"/>
    </source>
</evidence>
<dbReference type="Pfam" id="PF16166">
    <property type="entry name" value="TIC20"/>
    <property type="match status" value="1"/>
</dbReference>
<evidence type="ECO:0008006" key="9">
    <source>
        <dbReference type="Google" id="ProtNLM"/>
    </source>
</evidence>
<feature type="transmembrane region" description="Helical" evidence="6">
    <location>
        <begin position="52"/>
        <end position="74"/>
    </location>
</feature>
<evidence type="ECO:0000313" key="7">
    <source>
        <dbReference type="EMBL" id="BAZ88301.1"/>
    </source>
</evidence>
<dbReference type="GO" id="GO:0016020">
    <property type="term" value="C:membrane"/>
    <property type="evidence" value="ECO:0007669"/>
    <property type="project" value="UniProtKB-SubCell"/>
</dbReference>
<gene>
    <name evidence="7" type="ORF">NIES806_45380</name>
</gene>
<dbReference type="EMBL" id="AP018316">
    <property type="protein sequence ID" value="BAZ88301.1"/>
    <property type="molecule type" value="Genomic_DNA"/>
</dbReference>
<keyword evidence="3 6" id="KW-0812">Transmembrane</keyword>
<dbReference type="AlphaFoldDB" id="A0A1Z4V9P7"/>
<dbReference type="OrthoDB" id="558786at2"/>
<organism evidence="7 8">
    <name type="scientific">Dolichospermum compactum NIES-806</name>
    <dbReference type="NCBI Taxonomy" id="1973481"/>
    <lineage>
        <taxon>Bacteria</taxon>
        <taxon>Bacillati</taxon>
        <taxon>Cyanobacteriota</taxon>
        <taxon>Cyanophyceae</taxon>
        <taxon>Nostocales</taxon>
        <taxon>Aphanizomenonaceae</taxon>
        <taxon>Dolichospermum</taxon>
        <taxon>Dolichospermum compactum</taxon>
    </lineage>
</organism>
<dbReference type="PANTHER" id="PTHR33510:SF5">
    <property type="entry name" value="PROTEIN TIC 20-II, CHLOROPLASTIC"/>
    <property type="match status" value="1"/>
</dbReference>
<dbReference type="RefSeq" id="WP_096670795.1">
    <property type="nucleotide sequence ID" value="NZ_AP018316.1"/>
</dbReference>
<dbReference type="PANTHER" id="PTHR33510">
    <property type="entry name" value="PROTEIN TIC 20-II, CHLOROPLASTIC"/>
    <property type="match status" value="1"/>
</dbReference>
<dbReference type="InterPro" id="IPR005691">
    <property type="entry name" value="Tic20"/>
</dbReference>
<evidence type="ECO:0000256" key="1">
    <source>
        <dbReference type="ARBA" id="ARBA00004141"/>
    </source>
</evidence>
<evidence type="ECO:0000256" key="2">
    <source>
        <dbReference type="ARBA" id="ARBA00009596"/>
    </source>
</evidence>
<comment type="subcellular location">
    <subcellularLocation>
        <location evidence="1">Membrane</location>
        <topology evidence="1">Multi-pass membrane protein</topology>
    </subcellularLocation>
</comment>
<comment type="similarity">
    <text evidence="2">Belongs to the Tic20 family.</text>
</comment>
<evidence type="ECO:0000256" key="3">
    <source>
        <dbReference type="ARBA" id="ARBA00022692"/>
    </source>
</evidence>
<evidence type="ECO:0000256" key="6">
    <source>
        <dbReference type="SAM" id="Phobius"/>
    </source>
</evidence>
<name>A0A1Z4V9P7_9CYAN</name>
<evidence type="ECO:0000256" key="5">
    <source>
        <dbReference type="ARBA" id="ARBA00023136"/>
    </source>
</evidence>
<reference evidence="7 8" key="1">
    <citation type="submission" date="2017-06" db="EMBL/GenBank/DDBJ databases">
        <title>Genome sequencing of cyanobaciteial culture collection at National Institute for Environmental Studies (NIES).</title>
        <authorList>
            <person name="Hirose Y."/>
            <person name="Shimura Y."/>
            <person name="Fujisawa T."/>
            <person name="Nakamura Y."/>
            <person name="Kawachi M."/>
        </authorList>
    </citation>
    <scope>NUCLEOTIDE SEQUENCE [LARGE SCALE GENOMIC DNA]</scope>
    <source>
        <strain evidence="7 8">NIES-806</strain>
    </source>
</reference>
<keyword evidence="4 6" id="KW-1133">Transmembrane helix</keyword>
<dbReference type="Proteomes" id="UP000218702">
    <property type="component" value="Chromosome"/>
</dbReference>
<evidence type="ECO:0000256" key="4">
    <source>
        <dbReference type="ARBA" id="ARBA00022989"/>
    </source>
</evidence>
<accession>A0A1Z4V9P7</accession>
<feature type="transmembrane region" description="Helical" evidence="6">
    <location>
        <begin position="86"/>
        <end position="107"/>
    </location>
</feature>
<keyword evidence="8" id="KW-1185">Reference proteome</keyword>
<feature type="transmembrane region" description="Helical" evidence="6">
    <location>
        <begin position="119"/>
        <end position="137"/>
    </location>
</feature>
<sequence>MSWRGSTTFPDRIFACLPYLLPLIDSLGFGSFLFRQFPLLKLLLIPLQPVLIVYGSLGQIGQLIAFFALFMLVVRNEKINHFIRFNTMQAILLDIVIFLCSVLLRILTSIPGTDFAMETLANTIFLGILAAVVYSVFQSLMGKYAEIPTISDAVHMQVR</sequence>
<protein>
    <recommendedName>
        <fullName evidence="9">Tic20 family protein</fullName>
    </recommendedName>
</protein>
<keyword evidence="5 6" id="KW-0472">Membrane</keyword>
<proteinExistence type="inferred from homology"/>
<feature type="transmembrane region" description="Helical" evidence="6">
    <location>
        <begin position="12"/>
        <end position="32"/>
    </location>
</feature>